<feature type="compositionally biased region" description="Basic and acidic residues" evidence="1">
    <location>
        <begin position="429"/>
        <end position="439"/>
    </location>
</feature>
<evidence type="ECO:0000313" key="4">
    <source>
        <dbReference type="Proteomes" id="UP000246991"/>
    </source>
</evidence>
<reference evidence="3 4" key="1">
    <citation type="submission" date="2018-03" db="EMBL/GenBank/DDBJ databases">
        <title>Genomes of Pezizomycetes fungi and the evolution of truffles.</title>
        <authorList>
            <person name="Murat C."/>
            <person name="Payen T."/>
            <person name="Noel B."/>
            <person name="Kuo A."/>
            <person name="Martin F.M."/>
        </authorList>
    </citation>
    <scope>NUCLEOTIDE SEQUENCE [LARGE SCALE GENOMIC DNA]</scope>
    <source>
        <strain evidence="3">091103-1</strain>
    </source>
</reference>
<protein>
    <recommendedName>
        <fullName evidence="5">Pali-domain-containing protein</fullName>
    </recommendedName>
</protein>
<keyword evidence="2" id="KW-0812">Transmembrane</keyword>
<feature type="region of interest" description="Disordered" evidence="1">
    <location>
        <begin position="429"/>
        <end position="480"/>
    </location>
</feature>
<feature type="transmembrane region" description="Helical" evidence="2">
    <location>
        <begin position="6"/>
        <end position="28"/>
    </location>
</feature>
<sequence>MVFITTWARVVTSFCLLMALILTAFLISGSTNESSGVRALYNIELKWTEPTTTTASPETTALASVVLSIETETQTTTASQKTTTRLSSRVATSTVSRAPLTTEAMVAVTRGGGALAVRGPAVPTGAAGPREVGGPVYEPERIFERRERANVHPPAGKGKRPHLTVPRTEHVSSPKIHQILRPRASQLYSNATVLVSYFGLCTYTPETQWHCTSRRTVGNSSSPLPPPLHVLSKALQKALSPLPPILTITSLGLLLLMTIALIFVAPRAGTHRTILGQVYLGVGLLAVVAGVFSAVLFCQSGLLVFAVLDGMQLGGDGRVSVRKGGSGIAVAWAAVFFDAVGFLGVLWLVLFASGDITDRGSDGGSVGSSIFARIFGGKKDEQGQELEEDIGRGRNSPDLPQDVHLGLRGGDITISAPMEVRRDVHPLRGNFRRESHPPSREVGGGRGMERTLSVGSVSSVSALSDSSSVRGANGGRQESTISAVSDITTVAGSAGGARLGNGGVQNMRRGNSPFPGGWNMI</sequence>
<feature type="compositionally biased region" description="Low complexity" evidence="1">
    <location>
        <begin position="453"/>
        <end position="469"/>
    </location>
</feature>
<evidence type="ECO:0008006" key="5">
    <source>
        <dbReference type="Google" id="ProtNLM"/>
    </source>
</evidence>
<gene>
    <name evidence="3" type="ORF">C7212DRAFT_340694</name>
</gene>
<dbReference type="OrthoDB" id="5425327at2759"/>
<feature type="region of interest" description="Disordered" evidence="1">
    <location>
        <begin position="494"/>
        <end position="521"/>
    </location>
</feature>
<dbReference type="AlphaFoldDB" id="A0A317T3Z7"/>
<accession>A0A317T3Z7</accession>
<keyword evidence="2" id="KW-0472">Membrane</keyword>
<feature type="transmembrane region" description="Helical" evidence="2">
    <location>
        <begin position="245"/>
        <end position="266"/>
    </location>
</feature>
<proteinExistence type="predicted"/>
<feature type="region of interest" description="Disordered" evidence="1">
    <location>
        <begin position="151"/>
        <end position="171"/>
    </location>
</feature>
<dbReference type="Proteomes" id="UP000246991">
    <property type="component" value="Unassembled WGS sequence"/>
</dbReference>
<evidence type="ECO:0000256" key="1">
    <source>
        <dbReference type="SAM" id="MobiDB-lite"/>
    </source>
</evidence>
<dbReference type="EMBL" id="PYWC01000004">
    <property type="protein sequence ID" value="PWW80146.1"/>
    <property type="molecule type" value="Genomic_DNA"/>
</dbReference>
<keyword evidence="2" id="KW-1133">Transmembrane helix</keyword>
<name>A0A317T3Z7_9PEZI</name>
<evidence type="ECO:0000313" key="3">
    <source>
        <dbReference type="EMBL" id="PWW80146.1"/>
    </source>
</evidence>
<organism evidence="3 4">
    <name type="scientific">Tuber magnatum</name>
    <name type="common">white Piedmont truffle</name>
    <dbReference type="NCBI Taxonomy" id="42249"/>
    <lineage>
        <taxon>Eukaryota</taxon>
        <taxon>Fungi</taxon>
        <taxon>Dikarya</taxon>
        <taxon>Ascomycota</taxon>
        <taxon>Pezizomycotina</taxon>
        <taxon>Pezizomycetes</taxon>
        <taxon>Pezizales</taxon>
        <taxon>Tuberaceae</taxon>
        <taxon>Tuber</taxon>
    </lineage>
</organism>
<comment type="caution">
    <text evidence="3">The sequence shown here is derived from an EMBL/GenBank/DDBJ whole genome shotgun (WGS) entry which is preliminary data.</text>
</comment>
<feature type="transmembrane region" description="Helical" evidence="2">
    <location>
        <begin position="328"/>
        <end position="351"/>
    </location>
</feature>
<evidence type="ECO:0000256" key="2">
    <source>
        <dbReference type="SAM" id="Phobius"/>
    </source>
</evidence>
<keyword evidence="4" id="KW-1185">Reference proteome</keyword>
<feature type="transmembrane region" description="Helical" evidence="2">
    <location>
        <begin position="278"/>
        <end position="308"/>
    </location>
</feature>
<feature type="region of interest" description="Disordered" evidence="1">
    <location>
        <begin position="380"/>
        <end position="404"/>
    </location>
</feature>
<feature type="compositionally biased region" description="Gly residues" evidence="1">
    <location>
        <begin position="494"/>
        <end position="503"/>
    </location>
</feature>